<protein>
    <submittedName>
        <fullName evidence="2">YdcF family protein</fullName>
    </submittedName>
</protein>
<dbReference type="GO" id="GO:0005886">
    <property type="term" value="C:plasma membrane"/>
    <property type="evidence" value="ECO:0007669"/>
    <property type="project" value="TreeGrafter"/>
</dbReference>
<dbReference type="InterPro" id="IPR014729">
    <property type="entry name" value="Rossmann-like_a/b/a_fold"/>
</dbReference>
<dbReference type="Proteomes" id="UP000305874">
    <property type="component" value="Unassembled WGS sequence"/>
</dbReference>
<accession>A0A5S3Z601</accession>
<dbReference type="Gene3D" id="3.40.50.620">
    <property type="entry name" value="HUPs"/>
    <property type="match status" value="1"/>
</dbReference>
<gene>
    <name evidence="2" type="ORF">CWC05_07405</name>
</gene>
<dbReference type="InterPro" id="IPR003848">
    <property type="entry name" value="DUF218"/>
</dbReference>
<comment type="caution">
    <text evidence="2">The sequence shown here is derived from an EMBL/GenBank/DDBJ whole genome shotgun (WGS) entry which is preliminary data.</text>
</comment>
<sequence length="186" mass="20498">MVKSKNSTQSADSGLSCAVVVVLGAPNDRFGQLSDIARARGEYAAKLYHRLNSQGQTHVLCTGGFGEHFNQSPWPHSTLQQQHLITQGVEPKALLAPMMSRFTFEDALLSQPVLASHAKARLHIVTSGFHLARVASIFDALYSQYRRTYHGCKAPVSASQYQALLAHERKVMARELRNIAAWRAGN</sequence>
<organism evidence="2 3">
    <name type="scientific">Pseudoalteromonas ruthenica</name>
    <dbReference type="NCBI Taxonomy" id="151081"/>
    <lineage>
        <taxon>Bacteria</taxon>
        <taxon>Pseudomonadati</taxon>
        <taxon>Pseudomonadota</taxon>
        <taxon>Gammaproteobacteria</taxon>
        <taxon>Alteromonadales</taxon>
        <taxon>Pseudoalteromonadaceae</taxon>
        <taxon>Pseudoalteromonas</taxon>
    </lineage>
</organism>
<dbReference type="CDD" id="cd06259">
    <property type="entry name" value="YdcF-like"/>
    <property type="match status" value="1"/>
</dbReference>
<evidence type="ECO:0000313" key="2">
    <source>
        <dbReference type="EMBL" id="TMP87672.1"/>
    </source>
</evidence>
<evidence type="ECO:0000313" key="3">
    <source>
        <dbReference type="Proteomes" id="UP000305874"/>
    </source>
</evidence>
<proteinExistence type="predicted"/>
<dbReference type="AlphaFoldDB" id="A0A5S3Z601"/>
<evidence type="ECO:0000259" key="1">
    <source>
        <dbReference type="Pfam" id="PF02698"/>
    </source>
</evidence>
<dbReference type="InterPro" id="IPR051599">
    <property type="entry name" value="Cell_Envelope_Assoc"/>
</dbReference>
<dbReference type="Pfam" id="PF02698">
    <property type="entry name" value="DUF218"/>
    <property type="match status" value="1"/>
</dbReference>
<reference evidence="2 3" key="1">
    <citation type="submission" date="2017-12" db="EMBL/GenBank/DDBJ databases">
        <authorList>
            <person name="Paulsen S."/>
            <person name="Gram L.K."/>
        </authorList>
    </citation>
    <scope>NUCLEOTIDE SEQUENCE [LARGE SCALE GENOMIC DNA]</scope>
    <source>
        <strain evidence="2 3">S2897</strain>
    </source>
</reference>
<feature type="domain" description="DUF218" evidence="1">
    <location>
        <begin position="19"/>
        <end position="156"/>
    </location>
</feature>
<dbReference type="EMBL" id="PNCG01000005">
    <property type="protein sequence ID" value="TMP87672.1"/>
    <property type="molecule type" value="Genomic_DNA"/>
</dbReference>
<reference evidence="3" key="2">
    <citation type="submission" date="2019-06" db="EMBL/GenBank/DDBJ databases">
        <title>Co-occurence of chitin degradation, pigmentation and bioactivity in marine Pseudoalteromonas.</title>
        <authorList>
            <person name="Sonnenschein E.C."/>
            <person name="Bech P.K."/>
        </authorList>
    </citation>
    <scope>NUCLEOTIDE SEQUENCE [LARGE SCALE GENOMIC DNA]</scope>
    <source>
        <strain evidence="3">S2897</strain>
    </source>
</reference>
<dbReference type="PANTHER" id="PTHR30336:SF20">
    <property type="entry name" value="DUF218 DOMAIN-CONTAINING PROTEIN"/>
    <property type="match status" value="1"/>
</dbReference>
<dbReference type="STRING" id="151081.TW72_04505"/>
<dbReference type="RefSeq" id="WP_138547827.1">
    <property type="nucleotide sequence ID" value="NZ_PNCG01000005.1"/>
</dbReference>
<dbReference type="PANTHER" id="PTHR30336">
    <property type="entry name" value="INNER MEMBRANE PROTEIN, PROBABLE PERMEASE"/>
    <property type="match status" value="1"/>
</dbReference>
<name>A0A5S3Z601_9GAMM</name>